<dbReference type="Proteomes" id="UP000077266">
    <property type="component" value="Unassembled WGS sequence"/>
</dbReference>
<protein>
    <submittedName>
        <fullName evidence="2">Uncharacterized protein</fullName>
    </submittedName>
</protein>
<accession>A0A165FCY4</accession>
<name>A0A165FCY4_EXIGL</name>
<dbReference type="PANTHER" id="PTHR14659">
    <property type="entry name" value="ALPHA- AND GAMMA-ADAPTIN-BINDING PROTEIN P34"/>
    <property type="match status" value="1"/>
</dbReference>
<feature type="compositionally biased region" description="Low complexity" evidence="1">
    <location>
        <begin position="274"/>
        <end position="296"/>
    </location>
</feature>
<evidence type="ECO:0000256" key="1">
    <source>
        <dbReference type="SAM" id="MobiDB-lite"/>
    </source>
</evidence>
<dbReference type="InterPro" id="IPR019341">
    <property type="entry name" value="Alpha/Gamma-adaptin-bd_p34"/>
</dbReference>
<evidence type="ECO:0000313" key="3">
    <source>
        <dbReference type="Proteomes" id="UP000077266"/>
    </source>
</evidence>
<sequence>MSEPIQASCSIITASSSLTLARSLVSRIIEHATGSPNAHDGDPDVVPWTIDNKYYTAPVHFTVHTARDVDAAEPGPPALVYVFAKGKAFRDEFSKLQAAIADHDFEVTLAASMSAGLPGTHDDETDAEAFFREHGFEFVDGDVYEAAEDDERETGGVTRIVDALSTIIWPSMTRKGTQRASRMAGGPHIVLGPGSETEADTLLSFLAGGDSSSAPRTRADEVATLERWLEEDDEDHIQSPLSPGDGSHLIAPHASWTHFANGSAASLHKPAPEPSTSSFMPPASSSSSKPPTNDSTHGFEDDFSDFVTAPSDGDGVGYDVLIDDDDDDDGDGLPSPDEILAASSRIFGPGGRAPPANGDALPTGGADADFDIGHAFSALQAMREEIGAISDDAERRRAAARVALGFAYGLDIGDGDGARPAVAAEKAAP</sequence>
<proteinExistence type="predicted"/>
<gene>
    <name evidence="2" type="ORF">EXIGLDRAFT_838971</name>
</gene>
<dbReference type="PANTHER" id="PTHR14659:SF1">
    <property type="entry name" value="ALPHA- AND GAMMA-ADAPTIN-BINDING PROTEIN P34"/>
    <property type="match status" value="1"/>
</dbReference>
<dbReference type="Gene3D" id="3.40.50.11960">
    <property type="match status" value="1"/>
</dbReference>
<keyword evidence="3" id="KW-1185">Reference proteome</keyword>
<feature type="region of interest" description="Disordered" evidence="1">
    <location>
        <begin position="264"/>
        <end position="337"/>
    </location>
</feature>
<organism evidence="2 3">
    <name type="scientific">Exidia glandulosa HHB12029</name>
    <dbReference type="NCBI Taxonomy" id="1314781"/>
    <lineage>
        <taxon>Eukaryota</taxon>
        <taxon>Fungi</taxon>
        <taxon>Dikarya</taxon>
        <taxon>Basidiomycota</taxon>
        <taxon>Agaricomycotina</taxon>
        <taxon>Agaricomycetes</taxon>
        <taxon>Auriculariales</taxon>
        <taxon>Exidiaceae</taxon>
        <taxon>Exidia</taxon>
    </lineage>
</organism>
<evidence type="ECO:0000313" key="2">
    <source>
        <dbReference type="EMBL" id="KZV88784.1"/>
    </source>
</evidence>
<feature type="compositionally biased region" description="Acidic residues" evidence="1">
    <location>
        <begin position="321"/>
        <end position="331"/>
    </location>
</feature>
<dbReference type="STRING" id="1314781.A0A165FCY4"/>
<dbReference type="EMBL" id="KV426090">
    <property type="protein sequence ID" value="KZV88784.1"/>
    <property type="molecule type" value="Genomic_DNA"/>
</dbReference>
<reference evidence="2 3" key="1">
    <citation type="journal article" date="2016" name="Mol. Biol. Evol.">
        <title>Comparative Genomics of Early-Diverging Mushroom-Forming Fungi Provides Insights into the Origins of Lignocellulose Decay Capabilities.</title>
        <authorList>
            <person name="Nagy L.G."/>
            <person name="Riley R."/>
            <person name="Tritt A."/>
            <person name="Adam C."/>
            <person name="Daum C."/>
            <person name="Floudas D."/>
            <person name="Sun H."/>
            <person name="Yadav J.S."/>
            <person name="Pangilinan J."/>
            <person name="Larsson K.H."/>
            <person name="Matsuura K."/>
            <person name="Barry K."/>
            <person name="Labutti K."/>
            <person name="Kuo R."/>
            <person name="Ohm R.A."/>
            <person name="Bhattacharya S.S."/>
            <person name="Shirouzu T."/>
            <person name="Yoshinaga Y."/>
            <person name="Martin F.M."/>
            <person name="Grigoriev I.V."/>
            <person name="Hibbett D.S."/>
        </authorList>
    </citation>
    <scope>NUCLEOTIDE SEQUENCE [LARGE SCALE GENOMIC DNA]</scope>
    <source>
        <strain evidence="2 3">HHB12029</strain>
    </source>
</reference>
<dbReference type="InParanoid" id="A0A165FCY4"/>
<dbReference type="AlphaFoldDB" id="A0A165FCY4"/>
<feature type="region of interest" description="Disordered" evidence="1">
    <location>
        <begin position="231"/>
        <end position="250"/>
    </location>
</feature>
<dbReference type="OrthoDB" id="10261384at2759"/>